<dbReference type="CDD" id="cd11715">
    <property type="entry name" value="THUMP_AdoMetMT"/>
    <property type="match status" value="1"/>
</dbReference>
<dbReference type="PANTHER" id="PTHR47313:SF1">
    <property type="entry name" value="RIBOSOMAL RNA LARGE SUBUNIT METHYLTRANSFERASE K_L"/>
    <property type="match status" value="1"/>
</dbReference>
<evidence type="ECO:0000313" key="6">
    <source>
        <dbReference type="Proteomes" id="UP000031561"/>
    </source>
</evidence>
<dbReference type="InterPro" id="IPR054170">
    <property type="entry name" value="RlmL_1st"/>
</dbReference>
<keyword evidence="1" id="KW-0489">Methyltransferase</keyword>
<name>A0ABD4T619_9CYAN</name>
<dbReference type="Pfam" id="PF01170">
    <property type="entry name" value="UPF0020"/>
    <property type="match status" value="1"/>
</dbReference>
<accession>A0ABD4T619</accession>
<dbReference type="GO" id="GO:0008173">
    <property type="term" value="F:RNA methyltransferase activity"/>
    <property type="evidence" value="ECO:0007669"/>
    <property type="project" value="UniProtKB-ARBA"/>
</dbReference>
<keyword evidence="3" id="KW-0694">RNA-binding</keyword>
<gene>
    <name evidence="5" type="ORF">QQ91_0014370</name>
</gene>
<dbReference type="GO" id="GO:0003723">
    <property type="term" value="F:RNA binding"/>
    <property type="evidence" value="ECO:0007669"/>
    <property type="project" value="UniProtKB-UniRule"/>
</dbReference>
<dbReference type="Pfam" id="PF22020">
    <property type="entry name" value="RlmL_1st"/>
    <property type="match status" value="1"/>
</dbReference>
<protein>
    <submittedName>
        <fullName evidence="5">THUMP domain-containing protein</fullName>
    </submittedName>
</protein>
<dbReference type="AlphaFoldDB" id="A0ABD4T619"/>
<feature type="domain" description="THUMP" evidence="4">
    <location>
        <begin position="43"/>
        <end position="154"/>
    </location>
</feature>
<dbReference type="EMBL" id="JTHE03000083">
    <property type="protein sequence ID" value="MCM1984005.1"/>
    <property type="molecule type" value="Genomic_DNA"/>
</dbReference>
<dbReference type="PROSITE" id="PS01261">
    <property type="entry name" value="UPF0020"/>
    <property type="match status" value="1"/>
</dbReference>
<reference evidence="5 6" key="1">
    <citation type="journal article" date="2015" name="Genome Announc.">
        <title>Draft Genome Sequence of Filamentous Marine Cyanobacterium Lyngbya confervoides Strain BDU141951.</title>
        <authorList>
            <person name="Chandrababunaidu M.M."/>
            <person name="Sen D."/>
            <person name="Tripathy S."/>
        </authorList>
    </citation>
    <scope>NUCLEOTIDE SEQUENCE [LARGE SCALE GENOMIC DNA]</scope>
    <source>
        <strain evidence="5 6">BDU141951</strain>
    </source>
</reference>
<evidence type="ECO:0000259" key="4">
    <source>
        <dbReference type="PROSITE" id="PS51165"/>
    </source>
</evidence>
<dbReference type="PROSITE" id="PS00092">
    <property type="entry name" value="N6_MTASE"/>
    <property type="match status" value="1"/>
</dbReference>
<dbReference type="InterPro" id="IPR002052">
    <property type="entry name" value="DNA_methylase_N6_adenine_CS"/>
</dbReference>
<dbReference type="InterPro" id="IPR004114">
    <property type="entry name" value="THUMP_dom"/>
</dbReference>
<keyword evidence="6" id="KW-1185">Reference proteome</keyword>
<dbReference type="InterPro" id="IPR029063">
    <property type="entry name" value="SAM-dependent_MTases_sf"/>
</dbReference>
<evidence type="ECO:0000256" key="3">
    <source>
        <dbReference type="PROSITE-ProRule" id="PRU00529"/>
    </source>
</evidence>
<dbReference type="PANTHER" id="PTHR47313">
    <property type="entry name" value="RIBOSOMAL RNA LARGE SUBUNIT METHYLTRANSFERASE K/L"/>
    <property type="match status" value="1"/>
</dbReference>
<organism evidence="5 6">
    <name type="scientific">Lyngbya confervoides BDU141951</name>
    <dbReference type="NCBI Taxonomy" id="1574623"/>
    <lineage>
        <taxon>Bacteria</taxon>
        <taxon>Bacillati</taxon>
        <taxon>Cyanobacteriota</taxon>
        <taxon>Cyanophyceae</taxon>
        <taxon>Oscillatoriophycideae</taxon>
        <taxon>Oscillatoriales</taxon>
        <taxon>Microcoleaceae</taxon>
        <taxon>Lyngbya</taxon>
    </lineage>
</organism>
<dbReference type="PROSITE" id="PS51165">
    <property type="entry name" value="THUMP"/>
    <property type="match status" value="1"/>
</dbReference>
<dbReference type="RefSeq" id="WP_166282871.1">
    <property type="nucleotide sequence ID" value="NZ_JTHE03000083.1"/>
</dbReference>
<evidence type="ECO:0000313" key="5">
    <source>
        <dbReference type="EMBL" id="MCM1984005.1"/>
    </source>
</evidence>
<dbReference type="Proteomes" id="UP000031561">
    <property type="component" value="Unassembled WGS sequence"/>
</dbReference>
<dbReference type="SUPFAM" id="SSF53335">
    <property type="entry name" value="S-adenosyl-L-methionine-dependent methyltransferases"/>
    <property type="match status" value="1"/>
</dbReference>
<dbReference type="Gene3D" id="3.40.50.150">
    <property type="entry name" value="Vaccinia Virus protein VP39"/>
    <property type="match status" value="1"/>
</dbReference>
<dbReference type="InterPro" id="IPR000241">
    <property type="entry name" value="RlmKL-like_Mtase"/>
</dbReference>
<dbReference type="InterPro" id="IPR053943">
    <property type="entry name" value="RlmKL-like_Mtase_CS"/>
</dbReference>
<proteinExistence type="predicted"/>
<sequence length="375" mass="41747">MGKYFATVARGLEALAAQELSQLGAKKVKPGFCGVAFQGDRLLLYRVNLWARLPFRVLQRLDSFPCQTAEDLYRGIAALPWSDYLTPDYSLAVTATGKTPQLNHTHFTALQVKNAIVDQQRQQFRSRSPVDLKQPDVRVNVHLDGDRCVVSLDSSGESLHRRGYRPAVGAAPLKESLAAALLQISDWHPDQTFYDPLCGSGTLPLEACMRALNIAPGLQRDHFGFQTWMDFDAPLWQRLVAEAKAQQQSQLPAKIVGSDRDRQVIQQAQINADRCGVAPWVTFRVQDLADIEPPAAEGVVFCNPPYGDRLGKDEDLGQFYRLLGQVLKTRFQGWTAYILSGNKLLAQSIGLRSSARVPVYNGPLACQLMKYELFT</sequence>
<evidence type="ECO:0000256" key="2">
    <source>
        <dbReference type="ARBA" id="ARBA00022679"/>
    </source>
</evidence>
<dbReference type="Pfam" id="PF02926">
    <property type="entry name" value="THUMP"/>
    <property type="match status" value="1"/>
</dbReference>
<dbReference type="SMART" id="SM00981">
    <property type="entry name" value="THUMP"/>
    <property type="match status" value="1"/>
</dbReference>
<dbReference type="GO" id="GO:0032259">
    <property type="term" value="P:methylation"/>
    <property type="evidence" value="ECO:0007669"/>
    <property type="project" value="UniProtKB-KW"/>
</dbReference>
<keyword evidence="2" id="KW-0808">Transferase</keyword>
<dbReference type="Gene3D" id="3.30.2130.30">
    <property type="match status" value="1"/>
</dbReference>
<comment type="caution">
    <text evidence="5">The sequence shown here is derived from an EMBL/GenBank/DDBJ whole genome shotgun (WGS) entry which is preliminary data.</text>
</comment>
<evidence type="ECO:0000256" key="1">
    <source>
        <dbReference type="ARBA" id="ARBA00022603"/>
    </source>
</evidence>